<dbReference type="RefSeq" id="WP_229717545.1">
    <property type="nucleotide sequence ID" value="NZ_BMIK01000007.1"/>
</dbReference>
<dbReference type="InterPro" id="IPR039426">
    <property type="entry name" value="TonB-dep_rcpt-like"/>
</dbReference>
<keyword evidence="1" id="KW-1134">Transmembrane beta strand</keyword>
<evidence type="ECO:0000313" key="5">
    <source>
        <dbReference type="Proteomes" id="UP000597338"/>
    </source>
</evidence>
<dbReference type="Pfam" id="PF07715">
    <property type="entry name" value="Plug"/>
    <property type="match status" value="1"/>
</dbReference>
<dbReference type="SUPFAM" id="SSF56935">
    <property type="entry name" value="Porins"/>
    <property type="match status" value="1"/>
</dbReference>
<evidence type="ECO:0000256" key="1">
    <source>
        <dbReference type="PROSITE-ProRule" id="PRU01360"/>
    </source>
</evidence>
<keyword evidence="1" id="KW-0998">Cell outer membrane</keyword>
<keyword evidence="2" id="KW-0732">Signal</keyword>
<dbReference type="SUPFAM" id="SSF49464">
    <property type="entry name" value="Carboxypeptidase regulatory domain-like"/>
    <property type="match status" value="1"/>
</dbReference>
<evidence type="ECO:0000256" key="2">
    <source>
        <dbReference type="SAM" id="SignalP"/>
    </source>
</evidence>
<keyword evidence="1" id="KW-0472">Membrane</keyword>
<dbReference type="NCBIfam" id="TIGR04056">
    <property type="entry name" value="OMP_RagA_SusC"/>
    <property type="match status" value="1"/>
</dbReference>
<dbReference type="Pfam" id="PF13715">
    <property type="entry name" value="CarbopepD_reg_2"/>
    <property type="match status" value="1"/>
</dbReference>
<feature type="chain" id="PRO_5046849015" evidence="2">
    <location>
        <begin position="19"/>
        <end position="1101"/>
    </location>
</feature>
<dbReference type="InterPro" id="IPR023997">
    <property type="entry name" value="TonB-dep_OMP_SusC/RagA_CS"/>
</dbReference>
<comment type="caution">
    <text evidence="4">The sequence shown here is derived from an EMBL/GenBank/DDBJ whole genome shotgun (WGS) entry which is preliminary data.</text>
</comment>
<feature type="signal peptide" evidence="2">
    <location>
        <begin position="1"/>
        <end position="18"/>
    </location>
</feature>
<name>A0ABQ1LWF8_9SPHI</name>
<keyword evidence="1" id="KW-0813">Transport</keyword>
<keyword evidence="5" id="KW-1185">Reference proteome</keyword>
<dbReference type="Proteomes" id="UP000597338">
    <property type="component" value="Unassembled WGS sequence"/>
</dbReference>
<dbReference type="InterPro" id="IPR037066">
    <property type="entry name" value="Plug_dom_sf"/>
</dbReference>
<evidence type="ECO:0000259" key="3">
    <source>
        <dbReference type="Pfam" id="PF07715"/>
    </source>
</evidence>
<dbReference type="Gene3D" id="2.60.40.1120">
    <property type="entry name" value="Carboxypeptidase-like, regulatory domain"/>
    <property type="match status" value="1"/>
</dbReference>
<reference evidence="5" key="1">
    <citation type="journal article" date="2019" name="Int. J. Syst. Evol. Microbiol.">
        <title>The Global Catalogue of Microorganisms (GCM) 10K type strain sequencing project: providing services to taxonomists for standard genome sequencing and annotation.</title>
        <authorList>
            <consortium name="The Broad Institute Genomics Platform"/>
            <consortium name="The Broad Institute Genome Sequencing Center for Infectious Disease"/>
            <person name="Wu L."/>
            <person name="Ma J."/>
        </authorList>
    </citation>
    <scope>NUCLEOTIDE SEQUENCE [LARGE SCALE GENOMIC DNA]</scope>
    <source>
        <strain evidence="5">CGMCC 1.15342</strain>
    </source>
</reference>
<proteinExistence type="inferred from homology"/>
<keyword evidence="1" id="KW-0812">Transmembrane</keyword>
<dbReference type="EMBL" id="BMIK01000007">
    <property type="protein sequence ID" value="GGC30946.1"/>
    <property type="molecule type" value="Genomic_DNA"/>
</dbReference>
<evidence type="ECO:0000313" key="4">
    <source>
        <dbReference type="EMBL" id="GGC30946.1"/>
    </source>
</evidence>
<dbReference type="NCBIfam" id="TIGR04057">
    <property type="entry name" value="SusC_RagA_signa"/>
    <property type="match status" value="1"/>
</dbReference>
<feature type="domain" description="TonB-dependent receptor plug" evidence="3">
    <location>
        <begin position="204"/>
        <end position="308"/>
    </location>
</feature>
<comment type="subcellular location">
    <subcellularLocation>
        <location evidence="1">Cell outer membrane</location>
        <topology evidence="1">Multi-pass membrane protein</topology>
    </subcellularLocation>
</comment>
<dbReference type="Gene3D" id="2.170.130.10">
    <property type="entry name" value="TonB-dependent receptor, plug domain"/>
    <property type="match status" value="1"/>
</dbReference>
<accession>A0ABQ1LWF8</accession>
<dbReference type="InterPro" id="IPR012910">
    <property type="entry name" value="Plug_dom"/>
</dbReference>
<dbReference type="PROSITE" id="PS52016">
    <property type="entry name" value="TONB_DEPENDENT_REC_3"/>
    <property type="match status" value="1"/>
</dbReference>
<sequence length="1101" mass="122338">MVKLITLFMTTGLLQVTAATYAQQVSLQVKEARIQEVLLRLTKQTGYNFIAKSNILQGVGPVTIDVANRPLEEVLQRCFGDPRFEFLFQPDHTVIIKKRSSINPAAGLQQRIITGRVNEENGNPMSGVTVSVKSTQVATTTDVNGRYQLAIPEDASVVVYSLIGYVEEERVIGNDLTVDVVLTTNVSELDEVVVVGFGTQRRASVIGAITTIEPRKLQLGTSRSLSNNLAGQLAGVIAVQRSGEPGYDNSNFWIRGISTFGGTRSPLILVDGVERSLNNMDPEEIESFSILKDAAASAVYGVRGANGVILINTKRGKIGKPKVSVRVEQGMTQPVQLPEFIGAADYLEVLNSIRTERGAIPAYSQGRIDSTRNGLDPDLYPDVNWLDAILRDQAGNTRANLSVNGGSSILRYSLVTSYYREEGLIERDPSQTWNSSSKLNRYNVRSNVDVNISPTTLFRLNIGGYLQDRSRAPYSVDELFQQAFIIPPQVHPTVYSSGEIPRTPERTNPWALATQQGYERFSDSKIESQVALEQDLEFFLPGLKVRGLFAFDRFSGNSVVRSKQPDYYNPAIGRDENGNLRLVIDRYGQEFLGYSTGAEWGEKSAYLEGAINYAQTFGGHNVESMLLYNQRNFDNGDLVPFRNQGIAGRFSYNYENRYIAEFNFGYNGSENFAPGKRFGFFPSVALGWYISEEPFMRRTKEVLSKLKLRGSYGLVGNDRLDGRRFAYITTINTTGGYTWGLNNDFSRTGRFEGDQGIASLTWESVAKANIGFELGLWNALELQVDVFHEDRRDIFMQRRTIPGSSGFTFAPWANFGRVKNRGIDLSLDVNKAIGTDWFVSARGSFTYAANKIIEQDEPSSVIGQPRSTTGKPVSQLTGFIAEGLFTEADFSDVDEGTLAPGIPVHTFGVVRPGDIRYQDINNDGVINELDRTTIGGTEDPQMVFGVGANVRYKSVDFGFFFQGAGETYRIIGGSNFIPGSANGSMGNIFSNVDNRWTVDNPRQDVFYPRLSDYQSANNNMPSTWWLRDMSFIRLRNVEAGYSLPSGWLDRIAVSNLRIFLRGNNLLTLSDFKLWDPELGVNNGMRYPILKSVSVGLELNFK</sequence>
<comment type="similarity">
    <text evidence="1">Belongs to the TonB-dependent receptor family.</text>
</comment>
<gene>
    <name evidence="4" type="ORF">GCM10011386_23670</name>
</gene>
<organism evidence="4 5">
    <name type="scientific">Parapedobacter defluvii</name>
    <dbReference type="NCBI Taxonomy" id="2045106"/>
    <lineage>
        <taxon>Bacteria</taxon>
        <taxon>Pseudomonadati</taxon>
        <taxon>Bacteroidota</taxon>
        <taxon>Sphingobacteriia</taxon>
        <taxon>Sphingobacteriales</taxon>
        <taxon>Sphingobacteriaceae</taxon>
        <taxon>Parapedobacter</taxon>
    </lineage>
</organism>
<dbReference type="InterPro" id="IPR008969">
    <property type="entry name" value="CarboxyPept-like_regulatory"/>
</dbReference>
<protein>
    <submittedName>
        <fullName evidence="4">SusC/RagA family TonB-linked outer membrane protein</fullName>
    </submittedName>
</protein>
<dbReference type="InterPro" id="IPR023996">
    <property type="entry name" value="TonB-dep_OMP_SusC/RagA"/>
</dbReference>